<evidence type="ECO:0000313" key="2">
    <source>
        <dbReference type="EMBL" id="PLC44529.1"/>
    </source>
</evidence>
<evidence type="ECO:0000313" key="3">
    <source>
        <dbReference type="Proteomes" id="UP000234456"/>
    </source>
</evidence>
<protein>
    <submittedName>
        <fullName evidence="2">Uncharacterized protein</fullName>
    </submittedName>
</protein>
<dbReference type="AlphaFoldDB" id="A0A2N4TXV5"/>
<gene>
    <name evidence="2" type="ORF">C0Q88_07570</name>
</gene>
<accession>A0A2N4TXV5</accession>
<dbReference type="RefSeq" id="WP_102064940.1">
    <property type="nucleotide sequence ID" value="NZ_PKQE01000001.1"/>
</dbReference>
<dbReference type="Proteomes" id="UP000234456">
    <property type="component" value="Unassembled WGS sequence"/>
</dbReference>
<reference evidence="2 3" key="1">
    <citation type="submission" date="2017-12" db="EMBL/GenBank/DDBJ databases">
        <title>Draft genome sequence of Ralstonia pickettii 52.</title>
        <authorList>
            <person name="Zheng B."/>
        </authorList>
    </citation>
    <scope>NUCLEOTIDE SEQUENCE [LARGE SCALE GENOMIC DNA]</scope>
    <source>
        <strain evidence="2 3">52</strain>
    </source>
</reference>
<evidence type="ECO:0000256" key="1">
    <source>
        <dbReference type="SAM" id="MobiDB-lite"/>
    </source>
</evidence>
<organism evidence="2 3">
    <name type="scientific">Ralstonia pickettii</name>
    <name type="common">Burkholderia pickettii</name>
    <dbReference type="NCBI Taxonomy" id="329"/>
    <lineage>
        <taxon>Bacteria</taxon>
        <taxon>Pseudomonadati</taxon>
        <taxon>Pseudomonadota</taxon>
        <taxon>Betaproteobacteria</taxon>
        <taxon>Burkholderiales</taxon>
        <taxon>Burkholderiaceae</taxon>
        <taxon>Ralstonia</taxon>
    </lineage>
</organism>
<name>A0A2N4TXV5_RALPI</name>
<proteinExistence type="predicted"/>
<comment type="caution">
    <text evidence="2">The sequence shown here is derived from an EMBL/GenBank/DDBJ whole genome shotgun (WGS) entry which is preliminary data.</text>
</comment>
<feature type="compositionally biased region" description="Basic and acidic residues" evidence="1">
    <location>
        <begin position="40"/>
        <end position="61"/>
    </location>
</feature>
<dbReference type="EMBL" id="PKQE01000001">
    <property type="protein sequence ID" value="PLC44529.1"/>
    <property type="molecule type" value="Genomic_DNA"/>
</dbReference>
<sequence>MNKAALRQLAVAIVRMQDDMRKAGGIKPKKPRAPIPPVVRQRDRKNDFQRRPKHSRDSELF</sequence>
<feature type="region of interest" description="Disordered" evidence="1">
    <location>
        <begin position="21"/>
        <end position="61"/>
    </location>
</feature>